<protein>
    <submittedName>
        <fullName evidence="2">Uncharacterized protein</fullName>
    </submittedName>
</protein>
<keyword evidence="3" id="KW-1185">Reference proteome</keyword>
<dbReference type="AlphaFoldDB" id="A0A448WBF5"/>
<feature type="compositionally biased region" description="Polar residues" evidence="1">
    <location>
        <begin position="59"/>
        <end position="73"/>
    </location>
</feature>
<evidence type="ECO:0000313" key="2">
    <source>
        <dbReference type="EMBL" id="VEL07567.1"/>
    </source>
</evidence>
<feature type="compositionally biased region" description="Basic and acidic residues" evidence="1">
    <location>
        <begin position="403"/>
        <end position="413"/>
    </location>
</feature>
<feature type="region of interest" description="Disordered" evidence="1">
    <location>
        <begin position="689"/>
        <end position="708"/>
    </location>
</feature>
<comment type="caution">
    <text evidence="2">The sequence shown here is derived from an EMBL/GenBank/DDBJ whole genome shotgun (WGS) entry which is preliminary data.</text>
</comment>
<evidence type="ECO:0000256" key="1">
    <source>
        <dbReference type="SAM" id="MobiDB-lite"/>
    </source>
</evidence>
<feature type="region of interest" description="Disordered" evidence="1">
    <location>
        <begin position="258"/>
        <end position="281"/>
    </location>
</feature>
<accession>A0A448WBF5</accession>
<name>A0A448WBF5_9PLAT</name>
<feature type="compositionally biased region" description="Acidic residues" evidence="1">
    <location>
        <begin position="261"/>
        <end position="271"/>
    </location>
</feature>
<dbReference type="Proteomes" id="UP000784294">
    <property type="component" value="Unassembled WGS sequence"/>
</dbReference>
<evidence type="ECO:0000313" key="3">
    <source>
        <dbReference type="Proteomes" id="UP000784294"/>
    </source>
</evidence>
<dbReference type="EMBL" id="CAAALY010001999">
    <property type="protein sequence ID" value="VEL07567.1"/>
    <property type="molecule type" value="Genomic_DNA"/>
</dbReference>
<proteinExistence type="predicted"/>
<organism evidence="2 3">
    <name type="scientific">Protopolystoma xenopodis</name>
    <dbReference type="NCBI Taxonomy" id="117903"/>
    <lineage>
        <taxon>Eukaryota</taxon>
        <taxon>Metazoa</taxon>
        <taxon>Spiralia</taxon>
        <taxon>Lophotrochozoa</taxon>
        <taxon>Platyhelminthes</taxon>
        <taxon>Monogenea</taxon>
        <taxon>Polyopisthocotylea</taxon>
        <taxon>Polystomatidea</taxon>
        <taxon>Polystomatidae</taxon>
        <taxon>Protopolystoma</taxon>
    </lineage>
</organism>
<feature type="compositionally biased region" description="Basic and acidic residues" evidence="1">
    <location>
        <begin position="689"/>
        <end position="700"/>
    </location>
</feature>
<gene>
    <name evidence="2" type="ORF">PXEA_LOCUS1007</name>
</gene>
<feature type="region of interest" description="Disordered" evidence="1">
    <location>
        <begin position="54"/>
        <end position="73"/>
    </location>
</feature>
<feature type="region of interest" description="Disordered" evidence="1">
    <location>
        <begin position="386"/>
        <end position="436"/>
    </location>
</feature>
<feature type="compositionally biased region" description="Polar residues" evidence="1">
    <location>
        <begin position="588"/>
        <end position="600"/>
    </location>
</feature>
<sequence>MPYRHEKHENVPLDKQSPLGLLPNFRRPWNCSSRIAYDDKIFNSADKCCSHGHKAEGTTGLNSSDSTQARNSLATSLKTRENYAKSLGFRGDSLKNYIKRWAVRRSIRAKSKYEGSRSHNREDSGHDNLSLEDQVQILENLMSYVCKWFVRTKERVDQAEHVPSRATMFVMRQQLRHLETLLVTGLKKYEWSLARPEFLGQEKEMLLRHESTLFPYDASEQSPLLEDLSISYCPGDLSTFEPPGVTMRNVNRRFEETTQYDSEEQVNDEADEKATETKFSTSRSTTTCHAVDQAPTMTAFVSLQPVGTGAGQAFKCVDTATLEPIGCRVVEGAPVPLVNQMGQSEEPVGDRQDDMRNVALKEANSPYAQRHSDTEVGLPFDHKYMGRSDDDGQTAAARTGRCVNEEENKHSKDGVACTHDNTASNDATGEPMDGKSIQPSVANGLKRMKCVSEKRADWQLNRLTEEGEKFIRVLCRCKEEFLEYANLRGALHECQQTRSKLLREGVDVASENGEPPGSLLTVADTSPAVCSDAISNFLVRHNNVMSSTVVSPRAERPLVSTSLSPGNLGTGRDPKMVAQTPPAPRPESPQSGRSSSTASLSIPLAVEPGPGSGATSLSGSLTNSIGSGGAEVNEHFRAVPVRALVEPGPRFTKSSGTGLAQARIMLKRPNGNPASQELLRRRHFDEVELRKGGLEGEAKTQQRSQPNV</sequence>
<reference evidence="2" key="1">
    <citation type="submission" date="2018-11" db="EMBL/GenBank/DDBJ databases">
        <authorList>
            <consortium name="Pathogen Informatics"/>
        </authorList>
    </citation>
    <scope>NUCLEOTIDE SEQUENCE</scope>
</reference>
<feature type="region of interest" description="Disordered" evidence="1">
    <location>
        <begin position="549"/>
        <end position="620"/>
    </location>
</feature>